<reference evidence="1 4" key="1">
    <citation type="journal article" date="2011" name="Virol. J.">
        <title>Breaking the 1000-gene barrier for Mimivirus using ultra-deep genome and transcriptome sequencing.</title>
        <authorList>
            <person name="Legendre M."/>
            <person name="Santini S."/>
            <person name="Rico A."/>
            <person name="Abergel C."/>
            <person name="Claverie J.M."/>
        </authorList>
    </citation>
    <scope>NUCLEOTIDE SEQUENCE [LARGE SCALE GENOMIC DNA]</scope>
</reference>
<dbReference type="GeneID" id="9924700"/>
<evidence type="ECO:0000313" key="6">
    <source>
        <dbReference type="Proteomes" id="UP000274448"/>
    </source>
</evidence>
<reference evidence="5 6" key="2">
    <citation type="submission" date="2014-10" db="EMBL/GenBank/DDBJ databases">
        <title>Pan-genome analysis of Brazilian lineage A amoebal mimiviruses.</title>
        <authorList>
            <person name="Assis F.L."/>
            <person name="Abrahao J.S."/>
            <person name="Kroon E.G."/>
            <person name="Dornas F.P."/>
            <person name="Andrade K.R."/>
            <person name="Borato P.V.M."/>
            <person name="Pilotto M.R."/>
            <person name="Benamar S."/>
            <person name="LaScola B."/>
            <person name="Colson P."/>
        </authorList>
    </citation>
    <scope>NUCLEOTIDE SEQUENCE [LARGE SCALE GENOMIC DNA]</scope>
    <source>
        <strain evidence="3 6">Amazonia</strain>
        <strain evidence="2 5">Oyster</strain>
    </source>
</reference>
<dbReference type="Proteomes" id="UP000241474">
    <property type="component" value="Segment"/>
</dbReference>
<organism evidence="1 4">
    <name type="scientific">Acanthamoeba polyphaga mimivirus</name>
    <name type="common">APMV</name>
    <dbReference type="NCBI Taxonomy" id="212035"/>
    <lineage>
        <taxon>Viruses</taxon>
        <taxon>Varidnaviria</taxon>
        <taxon>Bamfordvirae</taxon>
        <taxon>Nucleocytoviricota</taxon>
        <taxon>Megaviricetes</taxon>
        <taxon>Imitervirales</taxon>
        <taxon>Mimiviridae</taxon>
        <taxon>Megamimivirinae</taxon>
        <taxon>Mimivirus</taxon>
        <taxon>Mimivirus bradfordmassiliense</taxon>
    </lineage>
</organism>
<gene>
    <name evidence="1" type="primary">L102</name>
</gene>
<dbReference type="RefSeq" id="YP_003986592.1">
    <property type="nucleotide sequence ID" value="NC_014649.1"/>
</dbReference>
<dbReference type="Proteomes" id="UP000201519">
    <property type="component" value="Segment"/>
</dbReference>
<dbReference type="EMBL" id="HQ336222">
    <property type="protein sequence ID" value="ADO17969.1"/>
    <property type="molecule type" value="Genomic_DNA"/>
</dbReference>
<evidence type="ECO:0000313" key="4">
    <source>
        <dbReference type="Proteomes" id="UP000201519"/>
    </source>
</evidence>
<evidence type="ECO:0000313" key="5">
    <source>
        <dbReference type="Proteomes" id="UP000241474"/>
    </source>
</evidence>
<dbReference type="KEGG" id="vg:9924700"/>
<name>A0A0G2XZU2_MIMIV</name>
<proteinExistence type="predicted"/>
<protein>
    <submittedName>
        <fullName evidence="2">BTB domain-containing protein</fullName>
    </submittedName>
</protein>
<dbReference type="Proteomes" id="UP000274448">
    <property type="component" value="Segment"/>
</dbReference>
<dbReference type="EMBL" id="KM982403">
    <property type="protein sequence ID" value="AKI80756.1"/>
    <property type="molecule type" value="Genomic_DNA"/>
</dbReference>
<keyword evidence="4" id="KW-1185">Reference proteome</keyword>
<evidence type="ECO:0000313" key="2">
    <source>
        <dbReference type="EMBL" id="AKI78863.1"/>
    </source>
</evidence>
<dbReference type="EMBL" id="KM982401">
    <property type="protein sequence ID" value="AKI78863.1"/>
    <property type="molecule type" value="Genomic_DNA"/>
</dbReference>
<sequence length="237" mass="28353">MRNEKFGSNYVHYEQVNKFKFKNSKGSIIIVPNKRISTSKLDLKITKQKNIKYHNNFGYYQIKITKEESTYPIYNSVKTPQIKSEEAIKTKHNIKHLIKHLDNPKIFVQNGPKIHKYLKDNFYYRYDLSTINGHLVQFNFDEIIIKNNLPKCQYITDIIVNINNNNIIPKRFIFTLNNQDNHIFSQTQPKVTYKNLHGYKAYVPRGFRWFTIPKETTMTLEFYDSQCFGEIILKFEY</sequence>
<accession>A0A0G2XZU2</accession>
<organismHost>
    <name type="scientific">Acanthamoeba polyphaga</name>
    <name type="common">Amoeba</name>
    <dbReference type="NCBI Taxonomy" id="5757"/>
</organismHost>
<accession>E3VYE1</accession>
<evidence type="ECO:0000313" key="1">
    <source>
        <dbReference type="EMBL" id="ADO17969.1"/>
    </source>
</evidence>
<evidence type="ECO:0000313" key="3">
    <source>
        <dbReference type="EMBL" id="AKI80756.1"/>
    </source>
</evidence>